<sequence length="450" mass="48899">MSEAKVPCDFEFKHDTLKSILEELGKLHNTTTSTRHKVFQQLRDGLNTYCGTAYLDAFYGSRDYGFGSSMFGGSILLLTQASQKVGDIIFQKSPTGGRVQDPHVSHKGHEDCGEKYFNALKACLPKAYAALLFLLFNVSNDCRKFGGGHWNSMQVNESGNSLYHWLIGGSGSDGFIARGFSKDELNDSNTGQKVALQLKNAVSLTPSKTEGSLQNVLCGFLFVCSWDDALTGHACLFLHKFCEKVSQDSGDLFRVAFEEKYSGKKYEELKGECSTLKSQLDSLVNGDSKLSAVCQKNTDLFKDLWDNEKFLTYCEWLKDNLHHIIGALQAMPMESSQWSISKVPHGDTAGPFKYGFVFKASWDASSSKSKLQEHISKLIGQDSGSLGKFKNFLENPSSGSSAGATAGGVTTGVLGAGGLGFGAAYGFNLFGLKDIMSGVFGAIRGLVVGF</sequence>
<gene>
    <name evidence="1" type="ORF">X943_001851</name>
</gene>
<reference evidence="1" key="2">
    <citation type="submission" date="2021-05" db="EMBL/GenBank/DDBJ databases">
        <authorList>
            <person name="Pain A."/>
        </authorList>
    </citation>
    <scope>NUCLEOTIDE SEQUENCE</scope>
    <source>
        <strain evidence="1">1802A</strain>
    </source>
</reference>
<evidence type="ECO:0000313" key="2">
    <source>
        <dbReference type="Proteomes" id="UP001195914"/>
    </source>
</evidence>
<proteinExistence type="predicted"/>
<protein>
    <submittedName>
        <fullName evidence="1">Secreted antigen 1</fullName>
    </submittedName>
</protein>
<dbReference type="AlphaFoldDB" id="A0AAD9GIH2"/>
<name>A0AAD9GIH2_BABDI</name>
<evidence type="ECO:0000313" key="1">
    <source>
        <dbReference type="EMBL" id="KAK1939087.1"/>
    </source>
</evidence>
<dbReference type="EMBL" id="JAHBMH010000016">
    <property type="protein sequence ID" value="KAK1939087.1"/>
    <property type="molecule type" value="Genomic_DNA"/>
</dbReference>
<accession>A0AAD9GIH2</accession>
<reference evidence="1" key="1">
    <citation type="journal article" date="2014" name="Nucleic Acids Res.">
        <title>The evolutionary dynamics of variant antigen genes in Babesia reveal a history of genomic innovation underlying host-parasite interaction.</title>
        <authorList>
            <person name="Jackson A.P."/>
            <person name="Otto T.D."/>
            <person name="Darby A."/>
            <person name="Ramaprasad A."/>
            <person name="Xia D."/>
            <person name="Echaide I.E."/>
            <person name="Farber M."/>
            <person name="Gahlot S."/>
            <person name="Gamble J."/>
            <person name="Gupta D."/>
            <person name="Gupta Y."/>
            <person name="Jackson L."/>
            <person name="Malandrin L."/>
            <person name="Malas T.B."/>
            <person name="Moussa E."/>
            <person name="Nair M."/>
            <person name="Reid A.J."/>
            <person name="Sanders M."/>
            <person name="Sharma J."/>
            <person name="Tracey A."/>
            <person name="Quail M.A."/>
            <person name="Weir W."/>
            <person name="Wastling J.M."/>
            <person name="Hall N."/>
            <person name="Willadsen P."/>
            <person name="Lingelbach K."/>
            <person name="Shiels B."/>
            <person name="Tait A."/>
            <person name="Berriman M."/>
            <person name="Allred D.R."/>
            <person name="Pain A."/>
        </authorList>
    </citation>
    <scope>NUCLEOTIDE SEQUENCE</scope>
    <source>
        <strain evidence="1">1802A</strain>
    </source>
</reference>
<keyword evidence="2" id="KW-1185">Reference proteome</keyword>
<dbReference type="Proteomes" id="UP001195914">
    <property type="component" value="Unassembled WGS sequence"/>
</dbReference>
<comment type="caution">
    <text evidence="1">The sequence shown here is derived from an EMBL/GenBank/DDBJ whole genome shotgun (WGS) entry which is preliminary data.</text>
</comment>
<organism evidence="1 2">
    <name type="scientific">Babesia divergens</name>
    <dbReference type="NCBI Taxonomy" id="32595"/>
    <lineage>
        <taxon>Eukaryota</taxon>
        <taxon>Sar</taxon>
        <taxon>Alveolata</taxon>
        <taxon>Apicomplexa</taxon>
        <taxon>Aconoidasida</taxon>
        <taxon>Piroplasmida</taxon>
        <taxon>Babesiidae</taxon>
        <taxon>Babesia</taxon>
    </lineage>
</organism>